<feature type="non-terminal residue" evidence="1">
    <location>
        <position position="83"/>
    </location>
</feature>
<gene>
    <name evidence="1" type="ORF">Taro_003930</name>
</gene>
<proteinExistence type="predicted"/>
<dbReference type="Proteomes" id="UP000652761">
    <property type="component" value="Unassembled WGS sequence"/>
</dbReference>
<evidence type="ECO:0000313" key="2">
    <source>
        <dbReference type="Proteomes" id="UP000652761"/>
    </source>
</evidence>
<dbReference type="EMBL" id="NMUH01000104">
    <property type="protein sequence ID" value="MQL71625.1"/>
    <property type="molecule type" value="Genomic_DNA"/>
</dbReference>
<dbReference type="AlphaFoldDB" id="A0A843TKT7"/>
<protein>
    <submittedName>
        <fullName evidence="1">Uncharacterized protein</fullName>
    </submittedName>
</protein>
<organism evidence="1 2">
    <name type="scientific">Colocasia esculenta</name>
    <name type="common">Wild taro</name>
    <name type="synonym">Arum esculentum</name>
    <dbReference type="NCBI Taxonomy" id="4460"/>
    <lineage>
        <taxon>Eukaryota</taxon>
        <taxon>Viridiplantae</taxon>
        <taxon>Streptophyta</taxon>
        <taxon>Embryophyta</taxon>
        <taxon>Tracheophyta</taxon>
        <taxon>Spermatophyta</taxon>
        <taxon>Magnoliopsida</taxon>
        <taxon>Liliopsida</taxon>
        <taxon>Araceae</taxon>
        <taxon>Aroideae</taxon>
        <taxon>Colocasieae</taxon>
        <taxon>Colocasia</taxon>
    </lineage>
</organism>
<name>A0A843TKT7_COLES</name>
<reference evidence="1" key="1">
    <citation type="submission" date="2017-07" db="EMBL/GenBank/DDBJ databases">
        <title>Taro Niue Genome Assembly and Annotation.</title>
        <authorList>
            <person name="Atibalentja N."/>
            <person name="Keating K."/>
            <person name="Fields C.J."/>
        </authorList>
    </citation>
    <scope>NUCLEOTIDE SEQUENCE</scope>
    <source>
        <strain evidence="1">Niue_2</strain>
        <tissue evidence="1">Leaf</tissue>
    </source>
</reference>
<keyword evidence="2" id="KW-1185">Reference proteome</keyword>
<evidence type="ECO:0000313" key="1">
    <source>
        <dbReference type="EMBL" id="MQL71625.1"/>
    </source>
</evidence>
<sequence>WPYQASKQARFHKHDQVTLIRHVDTNVHQEKIHQECTPGHVVSCLRVCTGHVSNTTSTSRPTRTSGLLTLLHGCLLLLLHSRL</sequence>
<comment type="caution">
    <text evidence="1">The sequence shown here is derived from an EMBL/GenBank/DDBJ whole genome shotgun (WGS) entry which is preliminary data.</text>
</comment>
<accession>A0A843TKT7</accession>